<accession>M7N5W2</accession>
<dbReference type="EMBL" id="AODQ01000050">
    <property type="protein sequence ID" value="EMR02672.1"/>
    <property type="molecule type" value="Genomic_DNA"/>
</dbReference>
<dbReference type="NCBIfam" id="TIGR00377">
    <property type="entry name" value="ant_ant_sig"/>
    <property type="match status" value="1"/>
</dbReference>
<dbReference type="InterPro" id="IPR003658">
    <property type="entry name" value="Anti-sigma_ant"/>
</dbReference>
<dbReference type="eggNOG" id="COG1366">
    <property type="taxonomic scope" value="Bacteria"/>
</dbReference>
<dbReference type="PANTHER" id="PTHR33495">
    <property type="entry name" value="ANTI-SIGMA FACTOR ANTAGONIST TM_1081-RELATED-RELATED"/>
    <property type="match status" value="1"/>
</dbReference>
<name>M7N5W2_9BACT</name>
<dbReference type="PROSITE" id="PS50801">
    <property type="entry name" value="STAS"/>
    <property type="match status" value="1"/>
</dbReference>
<evidence type="ECO:0000313" key="5">
    <source>
        <dbReference type="Proteomes" id="UP000011910"/>
    </source>
</evidence>
<evidence type="ECO:0000313" key="4">
    <source>
        <dbReference type="EMBL" id="EMR02672.1"/>
    </source>
</evidence>
<dbReference type="InterPro" id="IPR002645">
    <property type="entry name" value="STAS_dom"/>
</dbReference>
<evidence type="ECO:0000256" key="1">
    <source>
        <dbReference type="ARBA" id="ARBA00009013"/>
    </source>
</evidence>
<proteinExistence type="inferred from homology"/>
<dbReference type="RefSeq" id="WP_009195604.1">
    <property type="nucleotide sequence ID" value="NZ_AODQ01000050.1"/>
</dbReference>
<sequence>MINITKESEKNIHIIKVEGDVDAASSIYLDKAISEALSLGQKRVLIDCNQLEYISSAGLGVFMSYIQDFENSDSRFVLFGLSDRVAGVFEILGLDQLLTIVKTKEEALIRVSNEI</sequence>
<dbReference type="STRING" id="1279009.ADICEAN_02211"/>
<dbReference type="Proteomes" id="UP000011910">
    <property type="component" value="Unassembled WGS sequence"/>
</dbReference>
<evidence type="ECO:0000256" key="2">
    <source>
        <dbReference type="RuleBase" id="RU003749"/>
    </source>
</evidence>
<protein>
    <recommendedName>
        <fullName evidence="2">Anti-sigma factor antagonist</fullName>
    </recommendedName>
</protein>
<organism evidence="4 5">
    <name type="scientific">Cesiribacter andamanensis AMV16</name>
    <dbReference type="NCBI Taxonomy" id="1279009"/>
    <lineage>
        <taxon>Bacteria</taxon>
        <taxon>Pseudomonadati</taxon>
        <taxon>Bacteroidota</taxon>
        <taxon>Cytophagia</taxon>
        <taxon>Cytophagales</taxon>
        <taxon>Cesiribacteraceae</taxon>
        <taxon>Cesiribacter</taxon>
    </lineage>
</organism>
<comment type="similarity">
    <text evidence="1 2">Belongs to the anti-sigma-factor antagonist family.</text>
</comment>
<dbReference type="OrthoDB" id="9795051at2"/>
<dbReference type="InterPro" id="IPR036513">
    <property type="entry name" value="STAS_dom_sf"/>
</dbReference>
<feature type="domain" description="STAS" evidence="3">
    <location>
        <begin position="2"/>
        <end position="111"/>
    </location>
</feature>
<dbReference type="GO" id="GO:0043856">
    <property type="term" value="F:anti-sigma factor antagonist activity"/>
    <property type="evidence" value="ECO:0007669"/>
    <property type="project" value="InterPro"/>
</dbReference>
<reference evidence="4 5" key="1">
    <citation type="journal article" date="2013" name="Genome Announc.">
        <title>Draft Genome Sequence of Cesiribacter andamanensis Strain AMV16T, Isolated from a Soil Sample from a Mud Volcano in the Andaman Islands, India.</title>
        <authorList>
            <person name="Shivaji S."/>
            <person name="Ara S."/>
            <person name="Begum Z."/>
            <person name="Srinivas T.N."/>
            <person name="Singh A."/>
            <person name="Kumar Pinnaka A."/>
        </authorList>
    </citation>
    <scope>NUCLEOTIDE SEQUENCE [LARGE SCALE GENOMIC DNA]</scope>
    <source>
        <strain evidence="4 5">AMV16</strain>
    </source>
</reference>
<dbReference type="Gene3D" id="3.30.750.24">
    <property type="entry name" value="STAS domain"/>
    <property type="match status" value="1"/>
</dbReference>
<gene>
    <name evidence="4" type="primary">rsbV_2</name>
    <name evidence="4" type="ORF">ADICEAN_02211</name>
</gene>
<keyword evidence="5" id="KW-1185">Reference proteome</keyword>
<dbReference type="Pfam" id="PF01740">
    <property type="entry name" value="STAS"/>
    <property type="match status" value="1"/>
</dbReference>
<dbReference type="AlphaFoldDB" id="M7N5W2"/>
<comment type="caution">
    <text evidence="4">The sequence shown here is derived from an EMBL/GenBank/DDBJ whole genome shotgun (WGS) entry which is preliminary data.</text>
</comment>
<dbReference type="CDD" id="cd07043">
    <property type="entry name" value="STAS_anti-anti-sigma_factors"/>
    <property type="match status" value="1"/>
</dbReference>
<dbReference type="SUPFAM" id="SSF52091">
    <property type="entry name" value="SpoIIaa-like"/>
    <property type="match status" value="1"/>
</dbReference>
<evidence type="ECO:0000259" key="3">
    <source>
        <dbReference type="PROSITE" id="PS50801"/>
    </source>
</evidence>